<organism evidence="2 3">
    <name type="scientific">Liquorilactobacillus hordei</name>
    <dbReference type="NCBI Taxonomy" id="468911"/>
    <lineage>
        <taxon>Bacteria</taxon>
        <taxon>Bacillati</taxon>
        <taxon>Bacillota</taxon>
        <taxon>Bacilli</taxon>
        <taxon>Lactobacillales</taxon>
        <taxon>Lactobacillaceae</taxon>
        <taxon>Liquorilactobacillus</taxon>
    </lineage>
</organism>
<dbReference type="EMBL" id="CP018176">
    <property type="protein sequence ID" value="AUJ30604.1"/>
    <property type="molecule type" value="Genomic_DNA"/>
</dbReference>
<gene>
    <name evidence="2" type="ORF">BSQ49_10670</name>
</gene>
<proteinExistence type="predicted"/>
<feature type="transmembrane region" description="Helical" evidence="1">
    <location>
        <begin position="12"/>
        <end position="30"/>
    </location>
</feature>
<evidence type="ECO:0000256" key="1">
    <source>
        <dbReference type="SAM" id="Phobius"/>
    </source>
</evidence>
<dbReference type="RefSeq" id="WP_141055091.1">
    <property type="nucleotide sequence ID" value="NZ_CP018176.1"/>
</dbReference>
<keyword evidence="1" id="KW-1133">Transmembrane helix</keyword>
<keyword evidence="1" id="KW-0472">Membrane</keyword>
<dbReference type="Proteomes" id="UP000314960">
    <property type="component" value="Chromosome"/>
</dbReference>
<name>A0A3Q8CD84_9LACO</name>
<accession>A0A3Q8CD84</accession>
<evidence type="ECO:0000313" key="3">
    <source>
        <dbReference type="Proteomes" id="UP000314960"/>
    </source>
</evidence>
<feature type="transmembrane region" description="Helical" evidence="1">
    <location>
        <begin position="97"/>
        <end position="114"/>
    </location>
</feature>
<evidence type="ECO:0000313" key="2">
    <source>
        <dbReference type="EMBL" id="AUJ30604.1"/>
    </source>
</evidence>
<feature type="transmembrane region" description="Helical" evidence="1">
    <location>
        <begin position="74"/>
        <end position="91"/>
    </location>
</feature>
<dbReference type="KEGG" id="lhw:BSQ49_10670"/>
<reference evidence="2 3" key="1">
    <citation type="submission" date="2016-11" db="EMBL/GenBank/DDBJ databases">
        <title>Interaction between Lactobacillus species and yeast in water kefir.</title>
        <authorList>
            <person name="Behr J."/>
            <person name="Xu D."/>
            <person name="Vogel R.F."/>
        </authorList>
    </citation>
    <scope>NUCLEOTIDE SEQUENCE [LARGE SCALE GENOMIC DNA]</scope>
    <source>
        <strain evidence="2 3">TMW 1.1822</strain>
    </source>
</reference>
<feature type="transmembrane region" description="Helical" evidence="1">
    <location>
        <begin position="36"/>
        <end position="54"/>
    </location>
</feature>
<protein>
    <submittedName>
        <fullName evidence="2">Uncharacterized protein</fullName>
    </submittedName>
</protein>
<sequence>MDNSQKLTFDWKYALHANLILAFFVFVLNFSTNNTALLLSLIPIVFLLFLRHLFEKKHDTYKLNNRIFYKPISITCLFFFIIGELILAFNYQTSQNLVLLFSYAFSCAFIRDGFSKKKL</sequence>
<keyword evidence="1" id="KW-0812">Transmembrane</keyword>
<dbReference type="AlphaFoldDB" id="A0A3Q8CD84"/>